<feature type="transmembrane region" description="Helical" evidence="8">
    <location>
        <begin position="58"/>
        <end position="81"/>
    </location>
</feature>
<dbReference type="PROSITE" id="PS50262">
    <property type="entry name" value="G_PROTEIN_RECEP_F1_2"/>
    <property type="match status" value="1"/>
</dbReference>
<gene>
    <name evidence="11" type="primary">LOC102802479</name>
</gene>
<dbReference type="Gene3D" id="1.20.1070.10">
    <property type="entry name" value="Rhodopsin 7-helix transmembrane proteins"/>
    <property type="match status" value="1"/>
</dbReference>
<dbReference type="PANTHER" id="PTHR24243">
    <property type="entry name" value="G-PROTEIN COUPLED RECEPTOR"/>
    <property type="match status" value="1"/>
</dbReference>
<comment type="subcellular location">
    <subcellularLocation>
        <location evidence="1">Membrane</location>
        <topology evidence="1">Multi-pass membrane protein</topology>
    </subcellularLocation>
</comment>
<name>A0ABM0MFY8_SACKO</name>
<dbReference type="PRINTS" id="PR00237">
    <property type="entry name" value="GPCRRHODOPSN"/>
</dbReference>
<accession>A0ABM0MFY8</accession>
<keyword evidence="2 8" id="KW-0812">Transmembrane</keyword>
<feature type="domain" description="G-protein coupled receptors family 1 profile" evidence="9">
    <location>
        <begin position="1"/>
        <end position="234"/>
    </location>
</feature>
<dbReference type="InterPro" id="IPR000276">
    <property type="entry name" value="GPCR_Rhodpsn"/>
</dbReference>
<evidence type="ECO:0000256" key="2">
    <source>
        <dbReference type="ARBA" id="ARBA00022692"/>
    </source>
</evidence>
<keyword evidence="5 8" id="KW-0472">Membrane</keyword>
<feature type="transmembrane region" description="Helical" evidence="8">
    <location>
        <begin position="171"/>
        <end position="198"/>
    </location>
</feature>
<evidence type="ECO:0000256" key="5">
    <source>
        <dbReference type="ARBA" id="ARBA00023136"/>
    </source>
</evidence>
<dbReference type="GeneID" id="102802479"/>
<dbReference type="Proteomes" id="UP000694865">
    <property type="component" value="Unplaced"/>
</dbReference>
<keyword evidence="10" id="KW-1185">Reference proteome</keyword>
<evidence type="ECO:0000313" key="11">
    <source>
        <dbReference type="RefSeq" id="XP_006818929.1"/>
    </source>
</evidence>
<evidence type="ECO:0000259" key="9">
    <source>
        <dbReference type="PROSITE" id="PS50262"/>
    </source>
</evidence>
<feature type="transmembrane region" description="Helical" evidence="8">
    <location>
        <begin position="124"/>
        <end position="145"/>
    </location>
</feature>
<proteinExistence type="predicted"/>
<evidence type="ECO:0000256" key="6">
    <source>
        <dbReference type="ARBA" id="ARBA00023170"/>
    </source>
</evidence>
<dbReference type="InterPro" id="IPR017452">
    <property type="entry name" value="GPCR_Rhodpsn_7TM"/>
</dbReference>
<keyword evidence="4" id="KW-0297">G-protein coupled receptor</keyword>
<dbReference type="RefSeq" id="XP_006818929.1">
    <property type="nucleotide sequence ID" value="XM_006818866.1"/>
</dbReference>
<reference evidence="11" key="1">
    <citation type="submission" date="2025-08" db="UniProtKB">
        <authorList>
            <consortium name="RefSeq"/>
        </authorList>
    </citation>
    <scope>IDENTIFICATION</scope>
    <source>
        <tissue evidence="11">Testes</tissue>
    </source>
</reference>
<evidence type="ECO:0000256" key="7">
    <source>
        <dbReference type="ARBA" id="ARBA00023224"/>
    </source>
</evidence>
<evidence type="ECO:0000256" key="4">
    <source>
        <dbReference type="ARBA" id="ARBA00023040"/>
    </source>
</evidence>
<evidence type="ECO:0000256" key="8">
    <source>
        <dbReference type="SAM" id="Phobius"/>
    </source>
</evidence>
<dbReference type="PANTHER" id="PTHR24243:SF208">
    <property type="entry name" value="PYROKININ-1 RECEPTOR"/>
    <property type="match status" value="1"/>
</dbReference>
<dbReference type="CDD" id="cd00637">
    <property type="entry name" value="7tm_classA_rhodopsin-like"/>
    <property type="match status" value="1"/>
</dbReference>
<evidence type="ECO:0000313" key="10">
    <source>
        <dbReference type="Proteomes" id="UP000694865"/>
    </source>
</evidence>
<keyword evidence="6" id="KW-0675">Receptor</keyword>
<protein>
    <submittedName>
        <fullName evidence="11">Tachykinin-like peptides receptor 86C-like</fullName>
    </submittedName>
</protein>
<dbReference type="SUPFAM" id="SSF81321">
    <property type="entry name" value="Family A G protein-coupled receptor-like"/>
    <property type="match status" value="1"/>
</dbReference>
<sequence length="369" mass="42091">MSIGDMSYLGPVGCPIVNILLDLCLIVSEFNITLFTIERFIAICHPLKAQRLSSKSRTFKLIAFIWVLGAAFCAPLLYFYVEWRTICIVWTGMNETESLPPSTSNCWRGYENTAQAAVYTMTPVVIFITVFITITVLDILTAVGLRKSAKMCTANFAPAVLKLRHKRERSVVVMLVVTATVYFLCLFPYHLELIFTFYNYLQEDYDKWIITGDVWGEFVRWLPMVNSTINPIVYGLIGKQYRQAFKRALCFCGQDRRTRFFSENRRDTFSTSIRSSRRSRAESQNRAEDVQMVPIDSAEVRETRTKENVSSGSDIQIKIQETESGVNNNTKITSGQDSVTFVINALEVGQIKSKNTGDGFLRELDNIYF</sequence>
<keyword evidence="7" id="KW-0807">Transducer</keyword>
<dbReference type="Pfam" id="PF00001">
    <property type="entry name" value="7tm_1"/>
    <property type="match status" value="1"/>
</dbReference>
<evidence type="ECO:0000256" key="1">
    <source>
        <dbReference type="ARBA" id="ARBA00004141"/>
    </source>
</evidence>
<feature type="transmembrane region" description="Helical" evidence="8">
    <location>
        <begin position="16"/>
        <end position="37"/>
    </location>
</feature>
<organism evidence="10 11">
    <name type="scientific">Saccoglossus kowalevskii</name>
    <name type="common">Acorn worm</name>
    <dbReference type="NCBI Taxonomy" id="10224"/>
    <lineage>
        <taxon>Eukaryota</taxon>
        <taxon>Metazoa</taxon>
        <taxon>Hemichordata</taxon>
        <taxon>Enteropneusta</taxon>
        <taxon>Harrimaniidae</taxon>
        <taxon>Saccoglossus</taxon>
    </lineage>
</organism>
<evidence type="ECO:0000256" key="3">
    <source>
        <dbReference type="ARBA" id="ARBA00022989"/>
    </source>
</evidence>
<keyword evidence="3 8" id="KW-1133">Transmembrane helix</keyword>